<evidence type="ECO:0000256" key="9">
    <source>
        <dbReference type="SAM" id="Phobius"/>
    </source>
</evidence>
<dbReference type="GO" id="GO:0000030">
    <property type="term" value="F:mannosyltransferase activity"/>
    <property type="evidence" value="ECO:0007669"/>
    <property type="project" value="TreeGrafter"/>
</dbReference>
<keyword evidence="3" id="KW-0328">Glycosyltransferase</keyword>
<name>A0A930UHB8_9GAMM</name>
<proteinExistence type="predicted"/>
<evidence type="ECO:0000256" key="6">
    <source>
        <dbReference type="ARBA" id="ARBA00022824"/>
    </source>
</evidence>
<dbReference type="EMBL" id="JADHEI010000050">
    <property type="protein sequence ID" value="MBF2735766.1"/>
    <property type="molecule type" value="Genomic_DNA"/>
</dbReference>
<dbReference type="PANTHER" id="PTHR22760">
    <property type="entry name" value="GLYCOSYLTRANSFERASE"/>
    <property type="match status" value="1"/>
</dbReference>
<reference evidence="10" key="1">
    <citation type="submission" date="2020-10" db="EMBL/GenBank/DDBJ databases">
        <title>An improved Amphimedon queenslandica hologenome assembly reveals how three proteobacterial symbionts can extend the metabolic phenotypic of their marine sponge host.</title>
        <authorList>
            <person name="Degnan B."/>
            <person name="Degnan S."/>
            <person name="Xiang X."/>
        </authorList>
    </citation>
    <scope>NUCLEOTIDE SEQUENCE</scope>
    <source>
        <strain evidence="10">AqS2</strain>
    </source>
</reference>
<dbReference type="Pfam" id="PF03901">
    <property type="entry name" value="Glyco_transf_22"/>
    <property type="match status" value="1"/>
</dbReference>
<keyword evidence="7 9" id="KW-1133">Transmembrane helix</keyword>
<evidence type="ECO:0000256" key="4">
    <source>
        <dbReference type="ARBA" id="ARBA00022679"/>
    </source>
</evidence>
<feature type="transmembrane region" description="Helical" evidence="9">
    <location>
        <begin position="313"/>
        <end position="333"/>
    </location>
</feature>
<evidence type="ECO:0000313" key="11">
    <source>
        <dbReference type="Proteomes" id="UP000604381"/>
    </source>
</evidence>
<gene>
    <name evidence="10" type="ORF">ISN26_06825</name>
</gene>
<evidence type="ECO:0000256" key="5">
    <source>
        <dbReference type="ARBA" id="ARBA00022692"/>
    </source>
</evidence>
<dbReference type="InterPro" id="IPR005599">
    <property type="entry name" value="GPI_mannosylTrfase"/>
</dbReference>
<keyword evidence="5 9" id="KW-0812">Transmembrane</keyword>
<keyword evidence="6" id="KW-0256">Endoplasmic reticulum</keyword>
<sequence length="475" mass="53942">LFTDAITYPDELYQYLEQGHRFAFGYGITTWEWQYGSRSPLLPGFIAALLLPFKWTGLDDPAYYTPFVKAVFCCISLLIPWSLYHHARHQHGERAGRIALLLGCVCFYLIAFAARTLMEVATTCLIAALLGMLSHPFARRRAGAIVFGAGLGLSAYLRHHYLPVFGIFWLVAVLAMPRAWALRSALAGAAAFGAGGLLDWIYWGRPFNKIYISLLFNLSLDDEISGSWEWFYPQRLLFASAGGWLLALWAWARRPREHLPVFAIALAVFIPHMILSNKDFRFVFPLLVLWIPAAAALLAEARQAKNVFLRRNLLPACFALQLGLGILLAAGAVKDLWLFRIGDDPKLVQFHGYLHNSPNFLRAHRWLHRQDDLEGMLVVGNDYNYYHLHRDVPIYGKGAYILASLRHPDRKLVSHVVTEDLMPADSHQLIKEFGKVRIYLDTAPGPIYAEAFDSHIKNQHMWLLADEHLPPLPER</sequence>
<evidence type="ECO:0000256" key="1">
    <source>
        <dbReference type="ARBA" id="ARBA00004127"/>
    </source>
</evidence>
<feature type="transmembrane region" description="Helical" evidence="9">
    <location>
        <begin position="159"/>
        <end position="179"/>
    </location>
</feature>
<keyword evidence="4" id="KW-0808">Transferase</keyword>
<evidence type="ECO:0000256" key="3">
    <source>
        <dbReference type="ARBA" id="ARBA00022676"/>
    </source>
</evidence>
<evidence type="ECO:0000256" key="7">
    <source>
        <dbReference type="ARBA" id="ARBA00022989"/>
    </source>
</evidence>
<dbReference type="Proteomes" id="UP000604381">
    <property type="component" value="Unassembled WGS sequence"/>
</dbReference>
<protein>
    <recommendedName>
        <fullName evidence="12">Glycosyltransferase RgtA/B/C/D-like domain-containing protein</fullName>
    </recommendedName>
</protein>
<keyword evidence="8 9" id="KW-0472">Membrane</keyword>
<accession>A0A930UHB8</accession>
<evidence type="ECO:0008006" key="12">
    <source>
        <dbReference type="Google" id="ProtNLM"/>
    </source>
</evidence>
<evidence type="ECO:0000256" key="8">
    <source>
        <dbReference type="ARBA" id="ARBA00023136"/>
    </source>
</evidence>
<feature type="non-terminal residue" evidence="10">
    <location>
        <position position="1"/>
    </location>
</feature>
<feature type="transmembrane region" description="Helical" evidence="9">
    <location>
        <begin position="95"/>
        <end position="114"/>
    </location>
</feature>
<evidence type="ECO:0000256" key="2">
    <source>
        <dbReference type="ARBA" id="ARBA00004586"/>
    </source>
</evidence>
<dbReference type="GO" id="GO:0012505">
    <property type="term" value="C:endomembrane system"/>
    <property type="evidence" value="ECO:0007669"/>
    <property type="project" value="UniProtKB-SubCell"/>
</dbReference>
<comment type="caution">
    <text evidence="10">The sequence shown here is derived from an EMBL/GenBank/DDBJ whole genome shotgun (WGS) entry which is preliminary data.</text>
</comment>
<feature type="transmembrane region" description="Helical" evidence="9">
    <location>
        <begin position="282"/>
        <end position="301"/>
    </location>
</feature>
<dbReference type="AlphaFoldDB" id="A0A930UHB8"/>
<evidence type="ECO:0000313" key="10">
    <source>
        <dbReference type="EMBL" id="MBF2735766.1"/>
    </source>
</evidence>
<comment type="subcellular location">
    <subcellularLocation>
        <location evidence="1">Endomembrane system</location>
        <topology evidence="1">Multi-pass membrane protein</topology>
    </subcellularLocation>
    <subcellularLocation>
        <location evidence="2">Endoplasmic reticulum membrane</location>
    </subcellularLocation>
</comment>
<feature type="transmembrane region" description="Helical" evidence="9">
    <location>
        <begin position="236"/>
        <end position="252"/>
    </location>
</feature>
<keyword evidence="11" id="KW-1185">Reference proteome</keyword>
<feature type="transmembrane region" description="Helical" evidence="9">
    <location>
        <begin position="63"/>
        <end position="83"/>
    </location>
</feature>
<feature type="transmembrane region" description="Helical" evidence="9">
    <location>
        <begin position="258"/>
        <end position="275"/>
    </location>
</feature>
<organism evidence="10 11">
    <name type="scientific">Candidatus Amphirhobacter heronislandensis</name>
    <dbReference type="NCBI Taxonomy" id="1732024"/>
    <lineage>
        <taxon>Bacteria</taxon>
        <taxon>Pseudomonadati</taxon>
        <taxon>Pseudomonadota</taxon>
        <taxon>Gammaproteobacteria</taxon>
        <taxon>Candidatus Tethybacterales</taxon>
        <taxon>Candidatus Tethybacteraceae</taxon>
        <taxon>Candidatus Amphirhobacter</taxon>
    </lineage>
</organism>
<feature type="transmembrane region" description="Helical" evidence="9">
    <location>
        <begin position="185"/>
        <end position="203"/>
    </location>
</feature>